<comment type="caution">
    <text evidence="2">The sequence shown here is derived from an EMBL/GenBank/DDBJ whole genome shotgun (WGS) entry which is preliminary data.</text>
</comment>
<dbReference type="Pfam" id="PF03009">
    <property type="entry name" value="GDPD"/>
    <property type="match status" value="1"/>
</dbReference>
<dbReference type="Proteomes" id="UP000290283">
    <property type="component" value="Unassembled WGS sequence"/>
</dbReference>
<accession>A0A4Q1K4T3</accession>
<dbReference type="SUPFAM" id="SSF51695">
    <property type="entry name" value="PLC-like phosphodiesterases"/>
    <property type="match status" value="1"/>
</dbReference>
<dbReference type="GO" id="GO:0006629">
    <property type="term" value="P:lipid metabolic process"/>
    <property type="evidence" value="ECO:0007669"/>
    <property type="project" value="InterPro"/>
</dbReference>
<evidence type="ECO:0000313" key="3">
    <source>
        <dbReference type="Proteomes" id="UP000290283"/>
    </source>
</evidence>
<dbReference type="InterPro" id="IPR017946">
    <property type="entry name" value="PLC-like_Pdiesterase_TIM-brl"/>
</dbReference>
<dbReference type="PANTHER" id="PTHR46211:SF1">
    <property type="entry name" value="GLYCEROPHOSPHODIESTER PHOSPHODIESTERASE, CYTOPLASMIC"/>
    <property type="match status" value="1"/>
</dbReference>
<gene>
    <name evidence="2" type="ORF">EQG63_01195</name>
</gene>
<reference evidence="3" key="1">
    <citation type="submission" date="2019-01" db="EMBL/GenBank/DDBJ databases">
        <title>Cytophagaceae bacterium strain CAR-16.</title>
        <authorList>
            <person name="Chen W.-M."/>
        </authorList>
    </citation>
    <scope>NUCLEOTIDE SEQUENCE [LARGE SCALE GENOMIC DNA]</scope>
    <source>
        <strain evidence="3">LLJ-11</strain>
    </source>
</reference>
<evidence type="ECO:0000259" key="1">
    <source>
        <dbReference type="PROSITE" id="PS51704"/>
    </source>
</evidence>
<sequence length="220" mass="24877">MLKIGHRGAKGHVPENTIESFLKAFELGAHGIELDVHLSADEEAVVIHDETVDRTIKNAAGFVKDFTVAECQKIGIPTLVEAFHLLPENAFLNIEIKEPKATKTIVAEIEKFVRLKEINYQNIVVSAFNWEVLKEIKALNEAIQLGVLTENNIEAAFEFATKIKAYSIHPYFKLLTQEFIQKAKENEFKIHTWTVNSPEDITFVKNFGVDAIISDFPDRL</sequence>
<name>A0A4Q1K4T3_9FLAO</name>
<evidence type="ECO:0000313" key="2">
    <source>
        <dbReference type="EMBL" id="RXR20577.1"/>
    </source>
</evidence>
<dbReference type="OrthoDB" id="384721at2"/>
<feature type="domain" description="GP-PDE" evidence="1">
    <location>
        <begin position="1"/>
        <end position="220"/>
    </location>
</feature>
<proteinExistence type="predicted"/>
<dbReference type="GO" id="GO:0008081">
    <property type="term" value="F:phosphoric diester hydrolase activity"/>
    <property type="evidence" value="ECO:0007669"/>
    <property type="project" value="InterPro"/>
</dbReference>
<dbReference type="RefSeq" id="WP_129433540.1">
    <property type="nucleotide sequence ID" value="NZ_SBKO01000001.1"/>
</dbReference>
<dbReference type="PANTHER" id="PTHR46211">
    <property type="entry name" value="GLYCEROPHOSPHORYL DIESTER PHOSPHODIESTERASE"/>
    <property type="match status" value="1"/>
</dbReference>
<keyword evidence="3" id="KW-1185">Reference proteome</keyword>
<dbReference type="EMBL" id="SBKO01000001">
    <property type="protein sequence ID" value="RXR20577.1"/>
    <property type="molecule type" value="Genomic_DNA"/>
</dbReference>
<dbReference type="PROSITE" id="PS51704">
    <property type="entry name" value="GP_PDE"/>
    <property type="match status" value="1"/>
</dbReference>
<organism evidence="2 3">
    <name type="scientific">Flavobacterium amnicola</name>
    <dbReference type="NCBI Taxonomy" id="2506422"/>
    <lineage>
        <taxon>Bacteria</taxon>
        <taxon>Pseudomonadati</taxon>
        <taxon>Bacteroidota</taxon>
        <taxon>Flavobacteriia</taxon>
        <taxon>Flavobacteriales</taxon>
        <taxon>Flavobacteriaceae</taxon>
        <taxon>Flavobacterium</taxon>
    </lineage>
</organism>
<dbReference type="InterPro" id="IPR030395">
    <property type="entry name" value="GP_PDE_dom"/>
</dbReference>
<protein>
    <submittedName>
        <fullName evidence="2">Glycerophosphodiester phosphodiesterase</fullName>
    </submittedName>
</protein>
<dbReference type="AlphaFoldDB" id="A0A4Q1K4T3"/>
<dbReference type="Gene3D" id="3.20.20.190">
    <property type="entry name" value="Phosphatidylinositol (PI) phosphodiesterase"/>
    <property type="match status" value="1"/>
</dbReference>